<keyword evidence="3" id="KW-1185">Reference proteome</keyword>
<evidence type="ECO:0000256" key="1">
    <source>
        <dbReference type="SAM" id="MobiDB-lite"/>
    </source>
</evidence>
<dbReference type="Proteomes" id="UP000887569">
    <property type="component" value="Unplaced"/>
</dbReference>
<organism evidence="3 4">
    <name type="scientific">Parascaris univalens</name>
    <name type="common">Nematode worm</name>
    <dbReference type="NCBI Taxonomy" id="6257"/>
    <lineage>
        <taxon>Eukaryota</taxon>
        <taxon>Metazoa</taxon>
        <taxon>Ecdysozoa</taxon>
        <taxon>Nematoda</taxon>
        <taxon>Chromadorea</taxon>
        <taxon>Rhabditida</taxon>
        <taxon>Spirurina</taxon>
        <taxon>Ascaridomorpha</taxon>
        <taxon>Ascaridoidea</taxon>
        <taxon>Ascarididae</taxon>
        <taxon>Parascaris</taxon>
    </lineage>
</organism>
<evidence type="ECO:0000313" key="3">
    <source>
        <dbReference type="Proteomes" id="UP000887569"/>
    </source>
</evidence>
<dbReference type="WBParaSite" id="PgR118_g008_t01">
    <property type="protein sequence ID" value="PgR118_g008_t01"/>
    <property type="gene ID" value="PgR118_g008"/>
</dbReference>
<proteinExistence type="predicted"/>
<feature type="region of interest" description="Disordered" evidence="1">
    <location>
        <begin position="38"/>
        <end position="61"/>
    </location>
</feature>
<dbReference type="InterPro" id="IPR007284">
    <property type="entry name" value="Ground-like_dom"/>
</dbReference>
<feature type="domain" description="Ground-like" evidence="2">
    <location>
        <begin position="60"/>
        <end position="130"/>
    </location>
</feature>
<name>A0A915CBV8_PARUN</name>
<sequence length="133" mass="14595">MKGRIIFKGGGPGGQGPGISHDCCFQCVPSSCTRRFHHSRRHKREPVEQPTTDIAKLDGDPSCNSDKLRAIMESAITNDTSTSKRNIQKAAEDAFKADFNVICAKGAFSYVSHTDTFCQISKPLVTCYAFMAF</sequence>
<evidence type="ECO:0000313" key="4">
    <source>
        <dbReference type="WBParaSite" id="PgR118_g008_t01"/>
    </source>
</evidence>
<protein>
    <submittedName>
        <fullName evidence="4">Ground-like domain-containing protein</fullName>
    </submittedName>
</protein>
<dbReference type="Pfam" id="PF04155">
    <property type="entry name" value="Ground-like"/>
    <property type="match status" value="1"/>
</dbReference>
<evidence type="ECO:0000259" key="2">
    <source>
        <dbReference type="Pfam" id="PF04155"/>
    </source>
</evidence>
<accession>A0A915CBV8</accession>
<reference evidence="4" key="1">
    <citation type="submission" date="2022-11" db="UniProtKB">
        <authorList>
            <consortium name="WormBaseParasite"/>
        </authorList>
    </citation>
    <scope>IDENTIFICATION</scope>
</reference>
<dbReference type="AlphaFoldDB" id="A0A915CBV8"/>